<dbReference type="SMART" id="SM00829">
    <property type="entry name" value="PKS_ER"/>
    <property type="match status" value="1"/>
</dbReference>
<evidence type="ECO:0000313" key="1">
    <source>
        <dbReference type="EMBL" id="NEK71724.1"/>
    </source>
</evidence>
<reference evidence="1" key="1">
    <citation type="submission" date="2019-11" db="EMBL/GenBank/DDBJ databases">
        <title>Genome-resolved metagenomics to study the prevalence of co-infection and intraspecific heterogeneity among plant pathogen metapopulations.</title>
        <authorList>
            <person name="Newberry E."/>
            <person name="Bhandari R."/>
            <person name="Kemble J."/>
            <person name="Sikora E."/>
            <person name="Potnis N."/>
        </authorList>
    </citation>
    <scope>NUCLEOTIDE SEQUENCE</scope>
    <source>
        <strain evidence="1">Xe_Pep_Tuscaloosa_18b</strain>
    </source>
</reference>
<accession>A0A6B3KB99</accession>
<dbReference type="RefSeq" id="WP_011347394.1">
    <property type="nucleotide sequence ID" value="NZ_CP018467.1"/>
</dbReference>
<comment type="caution">
    <text evidence="1">The sequence shown here is derived from an EMBL/GenBank/DDBJ whole genome shotgun (WGS) entry which is preliminary data.</text>
</comment>
<sequence>MFAVYAKEANVDDPLASVVVGERPEPIVQEGWVRVKVTHASLNRHDIFTLRGMTSQEQPIPFPMILGNDAAGVLEDGTPVVLYPVLGSDDWKGDETLDPHWHVISELVPGTMADYVAVPKRNAVPIPDGLSPLHASLLGTAWLTAYRSLFTKSRLIPGQTLLVQGASGGMSTALIQMGRAAGFEVWVTTRNDEGAAIAERLGANRVLRHGEALPRRVDAVVDNIGAATWADSLKAVKRGGVLVINGITTGNIAETDVLRIFVEQIDIRGTIMGTLEEMKAMMQFVIRNNIAPEVGAVVPMTEARDAIRNMIDGRTQGKTVFTR</sequence>
<protein>
    <submittedName>
        <fullName evidence="1">Zinc-binding dehydrogenase</fullName>
    </submittedName>
</protein>
<dbReference type="Pfam" id="PF00107">
    <property type="entry name" value="ADH_zinc_N"/>
    <property type="match status" value="1"/>
</dbReference>
<dbReference type="Pfam" id="PF08240">
    <property type="entry name" value="ADH_N"/>
    <property type="match status" value="1"/>
</dbReference>
<dbReference type="InterPro" id="IPR011032">
    <property type="entry name" value="GroES-like_sf"/>
</dbReference>
<dbReference type="InterPro" id="IPR052711">
    <property type="entry name" value="Zinc_ADH-like"/>
</dbReference>
<dbReference type="PANTHER" id="PTHR45033">
    <property type="match status" value="1"/>
</dbReference>
<dbReference type="GeneID" id="63991513"/>
<dbReference type="EMBL" id="JAAGYV010000010">
    <property type="protein sequence ID" value="NEK71724.1"/>
    <property type="molecule type" value="Genomic_DNA"/>
</dbReference>
<dbReference type="InterPro" id="IPR013149">
    <property type="entry name" value="ADH-like_C"/>
</dbReference>
<dbReference type="PANTHER" id="PTHR45033:SF3">
    <property type="entry name" value="DEHYDROGENASE, PUTATIVE (AFU_ORTHOLOGUE AFUA_2G13270)-RELATED"/>
    <property type="match status" value="1"/>
</dbReference>
<organism evidence="1">
    <name type="scientific">Xanthomonas euvesicatoria</name>
    <dbReference type="NCBI Taxonomy" id="456327"/>
    <lineage>
        <taxon>Bacteria</taxon>
        <taxon>Pseudomonadati</taxon>
        <taxon>Pseudomonadota</taxon>
        <taxon>Gammaproteobacteria</taxon>
        <taxon>Lysobacterales</taxon>
        <taxon>Lysobacteraceae</taxon>
        <taxon>Xanthomonas</taxon>
    </lineage>
</organism>
<dbReference type="GO" id="GO:0016491">
    <property type="term" value="F:oxidoreductase activity"/>
    <property type="evidence" value="ECO:0007669"/>
    <property type="project" value="InterPro"/>
</dbReference>
<dbReference type="Gene3D" id="3.40.50.720">
    <property type="entry name" value="NAD(P)-binding Rossmann-like Domain"/>
    <property type="match status" value="1"/>
</dbReference>
<dbReference type="InterPro" id="IPR013154">
    <property type="entry name" value="ADH-like_N"/>
</dbReference>
<proteinExistence type="predicted"/>
<dbReference type="InterPro" id="IPR036291">
    <property type="entry name" value="NAD(P)-bd_dom_sf"/>
</dbReference>
<dbReference type="AlphaFoldDB" id="A0A6B3KB99"/>
<dbReference type="InterPro" id="IPR020843">
    <property type="entry name" value="ER"/>
</dbReference>
<gene>
    <name evidence="1" type="ORF">G3W62_02700</name>
</gene>
<dbReference type="OMA" id="VRQGMAW"/>
<name>A0A6B3KB99_XANEU</name>
<dbReference type="SUPFAM" id="SSF51735">
    <property type="entry name" value="NAD(P)-binding Rossmann-fold domains"/>
    <property type="match status" value="1"/>
</dbReference>
<dbReference type="SUPFAM" id="SSF50129">
    <property type="entry name" value="GroES-like"/>
    <property type="match status" value="1"/>
</dbReference>
<dbReference type="Gene3D" id="3.90.180.10">
    <property type="entry name" value="Medium-chain alcohol dehydrogenases, catalytic domain"/>
    <property type="match status" value="1"/>
</dbReference>